<feature type="region of interest" description="Disordered" evidence="2">
    <location>
        <begin position="163"/>
        <end position="188"/>
    </location>
</feature>
<feature type="region of interest" description="Disordered" evidence="2">
    <location>
        <begin position="264"/>
        <end position="306"/>
    </location>
</feature>
<keyword evidence="1" id="KW-0175">Coiled coil</keyword>
<reference evidence="3 4" key="1">
    <citation type="journal article" date="2015" name="BMC Genomics">
        <title>Insights from the genome of Ophiocordyceps polyrhachis-furcata to pathogenicity and host specificity in insect fungi.</title>
        <authorList>
            <person name="Wichadakul D."/>
            <person name="Kobmoo N."/>
            <person name="Ingsriswang S."/>
            <person name="Tangphatsornruang S."/>
            <person name="Chantasingh D."/>
            <person name="Luangsa-ard J.J."/>
            <person name="Eurwilaichitr L."/>
        </authorList>
    </citation>
    <scope>NUCLEOTIDE SEQUENCE [LARGE SCALE GENOMIC DNA]</scope>
    <source>
        <strain evidence="3 4">BCC 54312</strain>
    </source>
</reference>
<feature type="compositionally biased region" description="Polar residues" evidence="2">
    <location>
        <begin position="60"/>
        <end position="69"/>
    </location>
</feature>
<evidence type="ECO:0000256" key="1">
    <source>
        <dbReference type="SAM" id="Coils"/>
    </source>
</evidence>
<organism evidence="3 4">
    <name type="scientific">Ophiocordyceps polyrhachis-furcata BCC 54312</name>
    <dbReference type="NCBI Taxonomy" id="1330021"/>
    <lineage>
        <taxon>Eukaryota</taxon>
        <taxon>Fungi</taxon>
        <taxon>Dikarya</taxon>
        <taxon>Ascomycota</taxon>
        <taxon>Pezizomycotina</taxon>
        <taxon>Sordariomycetes</taxon>
        <taxon>Hypocreomycetidae</taxon>
        <taxon>Hypocreales</taxon>
        <taxon>Ophiocordycipitaceae</taxon>
        <taxon>Ophiocordyceps</taxon>
    </lineage>
</organism>
<comment type="caution">
    <text evidence="3">The sequence shown here is derived from an EMBL/GenBank/DDBJ whole genome shotgun (WGS) entry which is preliminary data.</text>
</comment>
<evidence type="ECO:0000313" key="4">
    <source>
        <dbReference type="Proteomes" id="UP000253664"/>
    </source>
</evidence>
<evidence type="ECO:0000256" key="2">
    <source>
        <dbReference type="SAM" id="MobiDB-lite"/>
    </source>
</evidence>
<keyword evidence="4" id="KW-1185">Reference proteome</keyword>
<dbReference type="STRING" id="1330021.A0A367L8B7"/>
<feature type="coiled-coil region" evidence="1">
    <location>
        <begin position="191"/>
        <end position="218"/>
    </location>
</feature>
<dbReference type="Proteomes" id="UP000253664">
    <property type="component" value="Unassembled WGS sequence"/>
</dbReference>
<dbReference type="EMBL" id="LKCN02000012">
    <property type="protein sequence ID" value="RCI10654.1"/>
    <property type="molecule type" value="Genomic_DNA"/>
</dbReference>
<name>A0A367L8B7_9HYPO</name>
<proteinExistence type="predicted"/>
<sequence length="388" mass="42542">MQYSTGAAAEPPTSWLSLCCYTPFTPRFHIKKTRVIGSLRGRSEPNQPSAVVDKQPFGQQMLSGVSNGRPSPDAPSRRPLISAPSNFRHLRSFGSLSPDHFAMPLESDSHTPLSAQFAHSDSSTISPPPARFSCRAGDEHLLQLYQGNEPSLSFHIPRRQVNSVSPAQDGLPPRIPPKAQGRNRVSTAPEVAALRERVADAMMEVERLQRQIDEVVERQSLYTNSRPSTSHSTGRILPALQPMPSVPALPPVAPSFAQRVYSDGELSPTCAPKTWGDGSPTSPTQSRLRQDGGQIGRLTPRPPLRKKKSFTHVSDWLFPQHNSGTDNRYTAANRRQSFDSASTWDTEEEAGRATPTTTTIPSAQVLASRMERTATFGKNDMTEADKEA</sequence>
<accession>A0A367L8B7</accession>
<gene>
    <name evidence="3" type="ORF">L249_4319</name>
</gene>
<evidence type="ECO:0000313" key="3">
    <source>
        <dbReference type="EMBL" id="RCI10654.1"/>
    </source>
</evidence>
<dbReference type="OrthoDB" id="3595619at2759"/>
<dbReference type="AlphaFoldDB" id="A0A367L8B7"/>
<feature type="region of interest" description="Disordered" evidence="2">
    <location>
        <begin position="60"/>
        <end position="82"/>
    </location>
</feature>
<protein>
    <submittedName>
        <fullName evidence="3">Uncharacterized protein</fullName>
    </submittedName>
</protein>